<evidence type="ECO:0000313" key="3">
    <source>
        <dbReference type="Proteomes" id="UP000187406"/>
    </source>
</evidence>
<reference evidence="3" key="1">
    <citation type="submission" date="2016-04" db="EMBL/GenBank/DDBJ databases">
        <title>Cephalotus genome sequencing.</title>
        <authorList>
            <person name="Fukushima K."/>
            <person name="Hasebe M."/>
            <person name="Fang X."/>
        </authorList>
    </citation>
    <scope>NUCLEOTIDE SEQUENCE [LARGE SCALE GENOMIC DNA]</scope>
    <source>
        <strain evidence="3">cv. St1</strain>
    </source>
</reference>
<dbReference type="OrthoDB" id="1729913at2759"/>
<dbReference type="Proteomes" id="UP000187406">
    <property type="component" value="Unassembled WGS sequence"/>
</dbReference>
<evidence type="ECO:0000313" key="2">
    <source>
        <dbReference type="EMBL" id="GAV77565.1"/>
    </source>
</evidence>
<evidence type="ECO:0000256" key="1">
    <source>
        <dbReference type="SAM" id="Phobius"/>
    </source>
</evidence>
<feature type="transmembrane region" description="Helical" evidence="1">
    <location>
        <begin position="20"/>
        <end position="40"/>
    </location>
</feature>
<keyword evidence="1" id="KW-0472">Membrane</keyword>
<dbReference type="EMBL" id="BDDD01001647">
    <property type="protein sequence ID" value="GAV77565.1"/>
    <property type="molecule type" value="Genomic_DNA"/>
</dbReference>
<organism evidence="2 3">
    <name type="scientific">Cephalotus follicularis</name>
    <name type="common">Albany pitcher plant</name>
    <dbReference type="NCBI Taxonomy" id="3775"/>
    <lineage>
        <taxon>Eukaryota</taxon>
        <taxon>Viridiplantae</taxon>
        <taxon>Streptophyta</taxon>
        <taxon>Embryophyta</taxon>
        <taxon>Tracheophyta</taxon>
        <taxon>Spermatophyta</taxon>
        <taxon>Magnoliopsida</taxon>
        <taxon>eudicotyledons</taxon>
        <taxon>Gunneridae</taxon>
        <taxon>Pentapetalae</taxon>
        <taxon>rosids</taxon>
        <taxon>fabids</taxon>
        <taxon>Oxalidales</taxon>
        <taxon>Cephalotaceae</taxon>
        <taxon>Cephalotus</taxon>
    </lineage>
</organism>
<keyword evidence="3" id="KW-1185">Reference proteome</keyword>
<keyword evidence="1" id="KW-0812">Transmembrane</keyword>
<gene>
    <name evidence="2" type="ORF">CFOL_v3_21036</name>
</gene>
<comment type="caution">
    <text evidence="2">The sequence shown here is derived from an EMBL/GenBank/DDBJ whole genome shotgun (WGS) entry which is preliminary data.</text>
</comment>
<sequence length="106" mass="11590">MVCLGLFFGCKHSRSAKDYVLSALVIIAILFGLRIICYAISRLLKNNRHSHGDRNLNITGLEMQPAASPATGYAHRICLRRALPESKFLSLAGEGHASFVAQHVPS</sequence>
<name>A0A1Q3CBF1_CEPFO</name>
<dbReference type="AlphaFoldDB" id="A0A1Q3CBF1"/>
<keyword evidence="1" id="KW-1133">Transmembrane helix</keyword>
<dbReference type="InParanoid" id="A0A1Q3CBF1"/>
<accession>A0A1Q3CBF1</accession>
<protein>
    <submittedName>
        <fullName evidence="2">Uncharacterized protein</fullName>
    </submittedName>
</protein>
<proteinExistence type="predicted"/>